<protein>
    <submittedName>
        <fullName evidence="3">Uncharacterized protein</fullName>
    </submittedName>
</protein>
<dbReference type="WBParaSite" id="TCONS_00001227.p1">
    <property type="protein sequence ID" value="TCONS_00001227.p1"/>
    <property type="gene ID" value="XLOC_001140"/>
</dbReference>
<evidence type="ECO:0000256" key="1">
    <source>
        <dbReference type="SAM" id="MobiDB-lite"/>
    </source>
</evidence>
<feature type="compositionally biased region" description="Polar residues" evidence="1">
    <location>
        <begin position="103"/>
        <end position="117"/>
    </location>
</feature>
<organism evidence="2 3">
    <name type="scientific">Strongyloides stercoralis</name>
    <name type="common">Threadworm</name>
    <dbReference type="NCBI Taxonomy" id="6248"/>
    <lineage>
        <taxon>Eukaryota</taxon>
        <taxon>Metazoa</taxon>
        <taxon>Ecdysozoa</taxon>
        <taxon>Nematoda</taxon>
        <taxon>Chromadorea</taxon>
        <taxon>Rhabditida</taxon>
        <taxon>Tylenchina</taxon>
        <taxon>Panagrolaimomorpha</taxon>
        <taxon>Strongyloidoidea</taxon>
        <taxon>Strongyloididae</taxon>
        <taxon>Strongyloides</taxon>
    </lineage>
</organism>
<accession>A0AAF5CTM2</accession>
<keyword evidence="2" id="KW-1185">Reference proteome</keyword>
<feature type="compositionally biased region" description="Polar residues" evidence="1">
    <location>
        <begin position="152"/>
        <end position="177"/>
    </location>
</feature>
<feature type="region of interest" description="Disordered" evidence="1">
    <location>
        <begin position="97"/>
        <end position="188"/>
    </location>
</feature>
<evidence type="ECO:0000313" key="3">
    <source>
        <dbReference type="WBParaSite" id="TCONS_00001227.p1"/>
    </source>
</evidence>
<sequence length="270" mass="31933">MVSKNREYFRSKDSYYYRSKYYFDDNDDSIFFDKKYFYTERRSNYNGYSEFHSDYYNSSDYVRTRHSNDGRKTSTFNYFCYDRTSYSKYSSSNFYSKRHKDTNNSNCHHSSRYSNGDSQREKNKRNDRYANCDKSQSPTKRIHIISRLIPSEKNNGSATLKNGKNSNRHQNTSASFKNTKDSKPPRSKSKLYNIVFNTLNEECTAADLMRYAKANVGMPDLIDTSINGKAIVGFYDYEKFEIMKEIFRNVIKIQLENGEFTVLTLASYDK</sequence>
<dbReference type="AlphaFoldDB" id="A0AAF5CTM2"/>
<reference evidence="3" key="1">
    <citation type="submission" date="2024-02" db="UniProtKB">
        <authorList>
            <consortium name="WormBaseParasite"/>
        </authorList>
    </citation>
    <scope>IDENTIFICATION</scope>
</reference>
<name>A0AAF5CTM2_STRER</name>
<evidence type="ECO:0000313" key="2">
    <source>
        <dbReference type="Proteomes" id="UP000035681"/>
    </source>
</evidence>
<dbReference type="Proteomes" id="UP000035681">
    <property type="component" value="Unplaced"/>
</dbReference>
<proteinExistence type="predicted"/>
<feature type="compositionally biased region" description="Basic and acidic residues" evidence="1">
    <location>
        <begin position="118"/>
        <end position="131"/>
    </location>
</feature>